<gene>
    <name evidence="1" type="ORF">EAS62_36780</name>
</gene>
<dbReference type="EMBL" id="RDRA01000032">
    <property type="protein sequence ID" value="RXG86881.1"/>
    <property type="molecule type" value="Genomic_DNA"/>
</dbReference>
<reference evidence="1 2" key="1">
    <citation type="submission" date="2018-10" db="EMBL/GenBank/DDBJ databases">
        <title>Bradyrhizobium sp. nov., isolated from effective nodules of peanut in China.</title>
        <authorList>
            <person name="Li Y."/>
        </authorList>
    </citation>
    <scope>NUCLEOTIDE SEQUENCE [LARGE SCALE GENOMIC DNA]</scope>
    <source>
        <strain evidence="1 2">CCBAU 51781</strain>
    </source>
</reference>
<evidence type="ECO:0000313" key="1">
    <source>
        <dbReference type="EMBL" id="RXG86881.1"/>
    </source>
</evidence>
<protein>
    <recommendedName>
        <fullName evidence="3">Integrase</fullName>
    </recommendedName>
</protein>
<proteinExistence type="predicted"/>
<sequence length="60" mass="7007">MEQSTFAIKQTRVRFRYHHALLFRHPAQQASPDVPWGALNASRDARKAEYNEVRAHRTMG</sequence>
<organism evidence="1 2">
    <name type="scientific">Bradyrhizobium zhanjiangense</name>
    <dbReference type="NCBI Taxonomy" id="1325107"/>
    <lineage>
        <taxon>Bacteria</taxon>
        <taxon>Pseudomonadati</taxon>
        <taxon>Pseudomonadota</taxon>
        <taxon>Alphaproteobacteria</taxon>
        <taxon>Hyphomicrobiales</taxon>
        <taxon>Nitrobacteraceae</taxon>
        <taxon>Bradyrhizobium</taxon>
    </lineage>
</organism>
<keyword evidence="2" id="KW-1185">Reference proteome</keyword>
<dbReference type="Proteomes" id="UP000289946">
    <property type="component" value="Unassembled WGS sequence"/>
</dbReference>
<evidence type="ECO:0008006" key="3">
    <source>
        <dbReference type="Google" id="ProtNLM"/>
    </source>
</evidence>
<comment type="caution">
    <text evidence="1">The sequence shown here is derived from an EMBL/GenBank/DDBJ whole genome shotgun (WGS) entry which is preliminary data.</text>
</comment>
<accession>A0ABY0D9L1</accession>
<evidence type="ECO:0000313" key="2">
    <source>
        <dbReference type="Proteomes" id="UP000289946"/>
    </source>
</evidence>
<name>A0ABY0D9L1_9BRAD</name>